<feature type="modified residue" description="4-aspartylphosphate" evidence="6">
    <location>
        <position position="55"/>
    </location>
</feature>
<feature type="DNA-binding region" description="OmpR/PhoB-type" evidence="7">
    <location>
        <begin position="132"/>
        <end position="233"/>
    </location>
</feature>
<comment type="similarity">
    <text evidence="1">Belongs to the AfsR/DnrI/RedD regulatory family.</text>
</comment>
<evidence type="ECO:0000256" key="1">
    <source>
        <dbReference type="ARBA" id="ARBA00005820"/>
    </source>
</evidence>
<sequence length="388" mass="45679">MKVILVDDEHLALNYMEHQLRKVSPVEILGKFADPFEAKRFVLEKDVDVDVVFLDIHLPEIDGIELAEQLLQDKPRLNVVFVTAYDEYAIKAFELNALDYVLKPVPKERLEITLRRIQERLDERTKQEAPRSEEGKRLNIRLFRQFRIESSNREPLQVRWRTTKAQELFLYLLQHRGQLVRKSVLVDLLWPEYEPARAYSQLYTAVYHIRKTLEPYGGIMHINSATDGYVLQLANADLDVEAWDRFVHSGTPLDEGTLADYEEALDLYQGDYLQDDEYWWAESERYRLKSSWLRVAVQFAEWHTAHGNPERAIEGYQLICDRNPLAEEAHFALMKLYASLDKRALVLRQYRRLEEVLAEEFNEPPSPSILQWYHDWSLTQKSLPQSSS</sequence>
<dbReference type="SMART" id="SM00448">
    <property type="entry name" value="REC"/>
    <property type="match status" value="1"/>
</dbReference>
<proteinExistence type="inferred from homology"/>
<keyword evidence="6" id="KW-0597">Phosphoprotein</keyword>
<dbReference type="Gene3D" id="3.40.50.2300">
    <property type="match status" value="1"/>
</dbReference>
<dbReference type="SUPFAM" id="SSF48452">
    <property type="entry name" value="TPR-like"/>
    <property type="match status" value="1"/>
</dbReference>
<evidence type="ECO:0000256" key="5">
    <source>
        <dbReference type="ARBA" id="ARBA00023163"/>
    </source>
</evidence>
<evidence type="ECO:0000259" key="9">
    <source>
        <dbReference type="PROSITE" id="PS51755"/>
    </source>
</evidence>
<dbReference type="PROSITE" id="PS51755">
    <property type="entry name" value="OMPR_PHOB"/>
    <property type="match status" value="1"/>
</dbReference>
<dbReference type="InterPro" id="IPR016032">
    <property type="entry name" value="Sig_transdc_resp-reg_C-effctor"/>
</dbReference>
<dbReference type="SMART" id="SM00862">
    <property type="entry name" value="Trans_reg_C"/>
    <property type="match status" value="1"/>
</dbReference>
<dbReference type="PANTHER" id="PTHR35807">
    <property type="entry name" value="TRANSCRIPTIONAL REGULATOR REDD-RELATED"/>
    <property type="match status" value="1"/>
</dbReference>
<keyword evidence="5" id="KW-0804">Transcription</keyword>
<dbReference type="Gene3D" id="1.25.40.10">
    <property type="entry name" value="Tetratricopeptide repeat domain"/>
    <property type="match status" value="1"/>
</dbReference>
<dbReference type="InterPro" id="IPR005158">
    <property type="entry name" value="BTAD"/>
</dbReference>
<feature type="domain" description="OmpR/PhoB-type" evidence="9">
    <location>
        <begin position="132"/>
        <end position="233"/>
    </location>
</feature>
<feature type="domain" description="Response regulatory" evidence="8">
    <location>
        <begin position="2"/>
        <end position="118"/>
    </location>
</feature>
<keyword evidence="11" id="KW-1185">Reference proteome</keyword>
<dbReference type="InterPro" id="IPR011990">
    <property type="entry name" value="TPR-like_helical_dom_sf"/>
</dbReference>
<organism evidence="10 11">
    <name type="scientific">Paenibacillus timonensis</name>
    <dbReference type="NCBI Taxonomy" id="225915"/>
    <lineage>
        <taxon>Bacteria</taxon>
        <taxon>Bacillati</taxon>
        <taxon>Bacillota</taxon>
        <taxon>Bacilli</taxon>
        <taxon>Bacillales</taxon>
        <taxon>Paenibacillaceae</taxon>
        <taxon>Paenibacillus</taxon>
    </lineage>
</organism>
<dbReference type="InterPro" id="IPR051677">
    <property type="entry name" value="AfsR-DnrI-RedD_regulator"/>
</dbReference>
<dbReference type="EMBL" id="JBHTKZ010000010">
    <property type="protein sequence ID" value="MFD1181287.1"/>
    <property type="molecule type" value="Genomic_DNA"/>
</dbReference>
<dbReference type="Proteomes" id="UP001597211">
    <property type="component" value="Unassembled WGS sequence"/>
</dbReference>
<evidence type="ECO:0000313" key="10">
    <source>
        <dbReference type="EMBL" id="MFD1181287.1"/>
    </source>
</evidence>
<dbReference type="PANTHER" id="PTHR35807:SF2">
    <property type="entry name" value="TRANSCRIPTIONAL ACTIVATOR DOMAIN"/>
    <property type="match status" value="1"/>
</dbReference>
<evidence type="ECO:0000256" key="3">
    <source>
        <dbReference type="ARBA" id="ARBA00023015"/>
    </source>
</evidence>
<protein>
    <submittedName>
        <fullName evidence="10">Response regulator</fullName>
    </submittedName>
</protein>
<dbReference type="Pfam" id="PF03704">
    <property type="entry name" value="BTAD"/>
    <property type="match status" value="1"/>
</dbReference>
<evidence type="ECO:0000256" key="2">
    <source>
        <dbReference type="ARBA" id="ARBA00023012"/>
    </source>
</evidence>
<name>A0ABW3SAS3_9BACL</name>
<comment type="caution">
    <text evidence="10">The sequence shown here is derived from an EMBL/GenBank/DDBJ whole genome shotgun (WGS) entry which is preliminary data.</text>
</comment>
<dbReference type="InterPro" id="IPR036388">
    <property type="entry name" value="WH-like_DNA-bd_sf"/>
</dbReference>
<dbReference type="InterPro" id="IPR001789">
    <property type="entry name" value="Sig_transdc_resp-reg_receiver"/>
</dbReference>
<accession>A0ABW3SAS3</accession>
<gene>
    <name evidence="10" type="ORF">ACFQ2Z_07950</name>
</gene>
<keyword evidence="3" id="KW-0805">Transcription regulation</keyword>
<dbReference type="Pfam" id="PF00072">
    <property type="entry name" value="Response_reg"/>
    <property type="match status" value="1"/>
</dbReference>
<evidence type="ECO:0000256" key="6">
    <source>
        <dbReference type="PROSITE-ProRule" id="PRU00169"/>
    </source>
</evidence>
<keyword evidence="4 7" id="KW-0238">DNA-binding</keyword>
<evidence type="ECO:0000256" key="7">
    <source>
        <dbReference type="PROSITE-ProRule" id="PRU01091"/>
    </source>
</evidence>
<dbReference type="SUPFAM" id="SSF46894">
    <property type="entry name" value="C-terminal effector domain of the bipartite response regulators"/>
    <property type="match status" value="1"/>
</dbReference>
<dbReference type="SMART" id="SM01043">
    <property type="entry name" value="BTAD"/>
    <property type="match status" value="1"/>
</dbReference>
<evidence type="ECO:0000313" key="11">
    <source>
        <dbReference type="Proteomes" id="UP001597211"/>
    </source>
</evidence>
<keyword evidence="2" id="KW-0902">Two-component regulatory system</keyword>
<dbReference type="SUPFAM" id="SSF52172">
    <property type="entry name" value="CheY-like"/>
    <property type="match status" value="1"/>
</dbReference>
<dbReference type="InterPro" id="IPR001867">
    <property type="entry name" value="OmpR/PhoB-type_DNA-bd"/>
</dbReference>
<dbReference type="RefSeq" id="WP_240268170.1">
    <property type="nucleotide sequence ID" value="NZ_JAKSXN010000008.1"/>
</dbReference>
<evidence type="ECO:0000256" key="4">
    <source>
        <dbReference type="ARBA" id="ARBA00023125"/>
    </source>
</evidence>
<evidence type="ECO:0000259" key="8">
    <source>
        <dbReference type="PROSITE" id="PS50110"/>
    </source>
</evidence>
<reference evidence="11" key="1">
    <citation type="journal article" date="2019" name="Int. J. Syst. Evol. Microbiol.">
        <title>The Global Catalogue of Microorganisms (GCM) 10K type strain sequencing project: providing services to taxonomists for standard genome sequencing and annotation.</title>
        <authorList>
            <consortium name="The Broad Institute Genomics Platform"/>
            <consortium name="The Broad Institute Genome Sequencing Center for Infectious Disease"/>
            <person name="Wu L."/>
            <person name="Ma J."/>
        </authorList>
    </citation>
    <scope>NUCLEOTIDE SEQUENCE [LARGE SCALE GENOMIC DNA]</scope>
    <source>
        <strain evidence="11">CCUG 48216</strain>
    </source>
</reference>
<dbReference type="PROSITE" id="PS50110">
    <property type="entry name" value="RESPONSE_REGULATORY"/>
    <property type="match status" value="1"/>
</dbReference>
<dbReference type="Gene3D" id="1.10.10.10">
    <property type="entry name" value="Winged helix-like DNA-binding domain superfamily/Winged helix DNA-binding domain"/>
    <property type="match status" value="1"/>
</dbReference>
<dbReference type="InterPro" id="IPR011006">
    <property type="entry name" value="CheY-like_superfamily"/>
</dbReference>